<dbReference type="AlphaFoldDB" id="A0A0P0Y271"/>
<dbReference type="Proteomes" id="UP000000763">
    <property type="component" value="Chromosome 11"/>
</dbReference>
<evidence type="ECO:0000313" key="2">
    <source>
        <dbReference type="Proteomes" id="UP000000763"/>
    </source>
</evidence>
<sequence length="99" mass="11624">MNSTFCVTCIFKFLKQNSNKMYDQSWIRKTYSCTYFWDRGRTINVCLLSIDMAVGTCLTVTCRFEILEAWYRSFEIYYLCSKISAAVGFRVQCLTISLI</sequence>
<gene>
    <name evidence="1" type="ordered locus">Os11g0475000</name>
</gene>
<dbReference type="Gramene" id="Os11t0475000-01">
    <property type="protein sequence ID" value="Os11t0475000-01"/>
    <property type="gene ID" value="Os11g0475000"/>
</dbReference>
<dbReference type="EMBL" id="AP008217">
    <property type="protein sequence ID" value="BAF28251.1"/>
    <property type="molecule type" value="Genomic_DNA"/>
</dbReference>
<evidence type="ECO:0000313" key="1">
    <source>
        <dbReference type="EMBL" id="BAF28251.1"/>
    </source>
</evidence>
<reference evidence="1 2" key="1">
    <citation type="journal article" date="2005" name="Nature">
        <title>The map-based sequence of the rice genome.</title>
        <authorList>
            <consortium name="International rice genome sequencing project (IRGSP)"/>
            <person name="Matsumoto T."/>
            <person name="Wu J."/>
            <person name="Kanamori H."/>
            <person name="Katayose Y."/>
            <person name="Fujisawa M."/>
            <person name="Namiki N."/>
            <person name="Mizuno H."/>
            <person name="Yamamoto K."/>
            <person name="Antonio B.A."/>
            <person name="Baba T."/>
            <person name="Sakata K."/>
            <person name="Nagamura Y."/>
            <person name="Aoki H."/>
            <person name="Arikawa K."/>
            <person name="Arita K."/>
            <person name="Bito T."/>
            <person name="Chiden Y."/>
            <person name="Fujitsuka N."/>
            <person name="Fukunaka R."/>
            <person name="Hamada M."/>
            <person name="Harada C."/>
            <person name="Hayashi A."/>
            <person name="Hijishita S."/>
            <person name="Honda M."/>
            <person name="Hosokawa S."/>
            <person name="Ichikawa Y."/>
            <person name="Idonuma A."/>
            <person name="Iijima M."/>
            <person name="Ikeda M."/>
            <person name="Ikeno M."/>
            <person name="Ito K."/>
            <person name="Ito S."/>
            <person name="Ito T."/>
            <person name="Ito Y."/>
            <person name="Ito Y."/>
            <person name="Iwabuchi A."/>
            <person name="Kamiya K."/>
            <person name="Karasawa W."/>
            <person name="Kurita K."/>
            <person name="Katagiri S."/>
            <person name="Kikuta A."/>
            <person name="Kobayashi H."/>
            <person name="Kobayashi N."/>
            <person name="Machita K."/>
            <person name="Maehara T."/>
            <person name="Masukawa M."/>
            <person name="Mizubayashi T."/>
            <person name="Mukai Y."/>
            <person name="Nagasaki H."/>
            <person name="Nagata Y."/>
            <person name="Naito S."/>
            <person name="Nakashima M."/>
            <person name="Nakama Y."/>
            <person name="Nakamichi Y."/>
            <person name="Nakamura M."/>
            <person name="Meguro A."/>
            <person name="Negishi M."/>
            <person name="Ohta I."/>
            <person name="Ohta T."/>
            <person name="Okamoto M."/>
            <person name="Ono N."/>
            <person name="Saji S."/>
            <person name="Sakaguchi M."/>
            <person name="Sakai K."/>
            <person name="Shibata M."/>
            <person name="Shimokawa T."/>
            <person name="Song J."/>
            <person name="Takazaki Y."/>
            <person name="Terasawa K."/>
            <person name="Tsugane M."/>
            <person name="Tsuji K."/>
            <person name="Ueda S."/>
            <person name="Waki K."/>
            <person name="Yamagata H."/>
            <person name="Yamamoto M."/>
            <person name="Yamamoto S."/>
            <person name="Yamane H."/>
            <person name="Yoshiki S."/>
            <person name="Yoshihara R."/>
            <person name="Yukawa K."/>
            <person name="Zhong H."/>
            <person name="Yano M."/>
            <person name="Yuan Q."/>
            <person name="Ouyang S."/>
            <person name="Liu J."/>
            <person name="Jones K.M."/>
            <person name="Gansberger K."/>
            <person name="Moffat K."/>
            <person name="Hill J."/>
            <person name="Bera J."/>
            <person name="Fadrosh D."/>
            <person name="Jin S."/>
            <person name="Johri S."/>
            <person name="Kim M."/>
            <person name="Overton L."/>
            <person name="Reardon M."/>
            <person name="Tsitrin T."/>
            <person name="Vuong H."/>
            <person name="Weaver B."/>
            <person name="Ciecko A."/>
            <person name="Tallon L."/>
            <person name="Jackson J."/>
            <person name="Pai G."/>
            <person name="Aken S.V."/>
            <person name="Utterback T."/>
            <person name="Reidmuller S."/>
            <person name="Feldblyum T."/>
            <person name="Hsiao J."/>
            <person name="Zismann V."/>
            <person name="Iobst S."/>
            <person name="de Vazeille A.R."/>
            <person name="Buell C.R."/>
            <person name="Ying K."/>
            <person name="Li Y."/>
            <person name="Lu T."/>
            <person name="Huang Y."/>
            <person name="Zhao Q."/>
            <person name="Feng Q."/>
            <person name="Zhang L."/>
            <person name="Zhu J."/>
            <person name="Weng Q."/>
            <person name="Mu J."/>
            <person name="Lu Y."/>
            <person name="Fan D."/>
            <person name="Liu Y."/>
            <person name="Guan J."/>
            <person name="Zhang Y."/>
            <person name="Yu S."/>
            <person name="Liu X."/>
            <person name="Zhang Y."/>
            <person name="Hong G."/>
            <person name="Han B."/>
            <person name="Choisne N."/>
            <person name="Demange N."/>
            <person name="Orjeda G."/>
            <person name="Samain S."/>
            <person name="Cattolico L."/>
            <person name="Pelletier E."/>
            <person name="Couloux A."/>
            <person name="Segurens B."/>
            <person name="Wincker P."/>
            <person name="D'Hont A."/>
            <person name="Scarpelli C."/>
            <person name="Weissenbach J."/>
            <person name="Salanoubat M."/>
            <person name="Quetier F."/>
            <person name="Yu Y."/>
            <person name="Kim H.R."/>
            <person name="Rambo T."/>
            <person name="Currie J."/>
            <person name="Collura K."/>
            <person name="Luo M."/>
            <person name="Yang T."/>
            <person name="Ammiraju J.S.S."/>
            <person name="Engler F."/>
            <person name="Soderlund C."/>
            <person name="Wing R.A."/>
            <person name="Palmer L.E."/>
            <person name="de la Bastide M."/>
            <person name="Spiegel L."/>
            <person name="Nascimento L."/>
            <person name="Zutavern T."/>
            <person name="O'Shaughnessy A."/>
            <person name="Dike S."/>
            <person name="Dedhia N."/>
            <person name="Preston R."/>
            <person name="Balija V."/>
            <person name="McCombie W.R."/>
            <person name="Chow T."/>
            <person name="Chen H."/>
            <person name="Chung M."/>
            <person name="Chen C."/>
            <person name="Shaw J."/>
            <person name="Wu H."/>
            <person name="Hsiao K."/>
            <person name="Chao Y."/>
            <person name="Chu M."/>
            <person name="Cheng C."/>
            <person name="Hour A."/>
            <person name="Lee P."/>
            <person name="Lin S."/>
            <person name="Lin Y."/>
            <person name="Liou J."/>
            <person name="Liu S."/>
            <person name="Hsing Y."/>
            <person name="Raghuvanshi S."/>
            <person name="Mohanty A."/>
            <person name="Bharti A.K."/>
            <person name="Gaur A."/>
            <person name="Gupta V."/>
            <person name="Kumar D."/>
            <person name="Ravi V."/>
            <person name="Vij S."/>
            <person name="Kapur A."/>
            <person name="Khurana P."/>
            <person name="Khurana P."/>
            <person name="Khurana J.P."/>
            <person name="Tyagi A.K."/>
            <person name="Gaikwad K."/>
            <person name="Singh A."/>
            <person name="Dalal V."/>
            <person name="Srivastava S."/>
            <person name="Dixit A."/>
            <person name="Pal A.K."/>
            <person name="Ghazi I.A."/>
            <person name="Yadav M."/>
            <person name="Pandit A."/>
            <person name="Bhargava A."/>
            <person name="Sureshbabu K."/>
            <person name="Batra K."/>
            <person name="Sharma T.R."/>
            <person name="Mohapatra T."/>
            <person name="Singh N.K."/>
            <person name="Messing J."/>
            <person name="Nelson A.B."/>
            <person name="Fuks G."/>
            <person name="Kavchok S."/>
            <person name="Keizer G."/>
            <person name="Linton E."/>
            <person name="Llaca V."/>
            <person name="Song R."/>
            <person name="Tanyolac B."/>
            <person name="Young S."/>
            <person name="Ho-Il K."/>
            <person name="Hahn J.H."/>
            <person name="Sangsakoo G."/>
            <person name="Vanavichit A."/>
            <person name="de Mattos Luiz.A.T."/>
            <person name="Zimmer P.D."/>
            <person name="Malone G."/>
            <person name="Dellagostin O."/>
            <person name="de Oliveira A.C."/>
            <person name="Bevan M."/>
            <person name="Bancroft I."/>
            <person name="Minx P."/>
            <person name="Cordum H."/>
            <person name="Wilson R."/>
            <person name="Cheng Z."/>
            <person name="Jin W."/>
            <person name="Jiang J."/>
            <person name="Leong S.A."/>
            <person name="Iwama H."/>
            <person name="Gojobori T."/>
            <person name="Itoh T."/>
            <person name="Niimura Y."/>
            <person name="Fujii Y."/>
            <person name="Habara T."/>
            <person name="Sakai H."/>
            <person name="Sato Y."/>
            <person name="Wilson G."/>
            <person name="Kumar K."/>
            <person name="McCouch S."/>
            <person name="Juretic N."/>
            <person name="Hoen D."/>
            <person name="Wright S."/>
            <person name="Bruskiewich R."/>
            <person name="Bureau T."/>
            <person name="Miyao A."/>
            <person name="Hirochika H."/>
            <person name="Nishikawa T."/>
            <person name="Kadowaki K."/>
            <person name="Sugiura M."/>
            <person name="Burr B."/>
            <person name="Sasaki T."/>
        </authorList>
    </citation>
    <scope>NUCLEOTIDE SEQUENCE [LARGE SCALE GENOMIC DNA]</scope>
    <source>
        <strain evidence="2">cv. Nipponbare</strain>
    </source>
</reference>
<proteinExistence type="predicted"/>
<dbReference type="KEGG" id="dosa:Os11g0475000"/>
<name>A0A0P0Y271_ORYSJ</name>
<reference evidence="2" key="2">
    <citation type="journal article" date="2008" name="Nucleic Acids Res.">
        <title>The rice annotation project database (RAP-DB): 2008 update.</title>
        <authorList>
            <consortium name="The rice annotation project (RAP)"/>
        </authorList>
    </citation>
    <scope>GENOME REANNOTATION</scope>
    <source>
        <strain evidence="2">cv. Nipponbare</strain>
    </source>
</reference>
<organism evidence="1 2">
    <name type="scientific">Oryza sativa subsp. japonica</name>
    <name type="common">Rice</name>
    <dbReference type="NCBI Taxonomy" id="39947"/>
    <lineage>
        <taxon>Eukaryota</taxon>
        <taxon>Viridiplantae</taxon>
        <taxon>Streptophyta</taxon>
        <taxon>Embryophyta</taxon>
        <taxon>Tracheophyta</taxon>
        <taxon>Spermatophyta</taxon>
        <taxon>Magnoliopsida</taxon>
        <taxon>Liliopsida</taxon>
        <taxon>Poales</taxon>
        <taxon>Poaceae</taxon>
        <taxon>BOP clade</taxon>
        <taxon>Oryzoideae</taxon>
        <taxon>Oryzeae</taxon>
        <taxon>Oryzinae</taxon>
        <taxon>Oryza</taxon>
        <taxon>Oryza sativa</taxon>
    </lineage>
</organism>
<protein>
    <submittedName>
        <fullName evidence="1">Os11g0475000 protein</fullName>
    </submittedName>
</protein>
<accession>A0A0P0Y271</accession>